<accession>A0A5M3W5V8</accession>
<organism evidence="1 2">
    <name type="scientific">Acrocarpospora corrugata</name>
    <dbReference type="NCBI Taxonomy" id="35763"/>
    <lineage>
        <taxon>Bacteria</taxon>
        <taxon>Bacillati</taxon>
        <taxon>Actinomycetota</taxon>
        <taxon>Actinomycetes</taxon>
        <taxon>Streptosporangiales</taxon>
        <taxon>Streptosporangiaceae</taxon>
        <taxon>Acrocarpospora</taxon>
    </lineage>
</organism>
<dbReference type="EMBL" id="BLAD01000060">
    <property type="protein sequence ID" value="GES02653.1"/>
    <property type="molecule type" value="Genomic_DNA"/>
</dbReference>
<evidence type="ECO:0000313" key="1">
    <source>
        <dbReference type="EMBL" id="GES02653.1"/>
    </source>
</evidence>
<keyword evidence="2" id="KW-1185">Reference proteome</keyword>
<evidence type="ECO:0000313" key="2">
    <source>
        <dbReference type="Proteomes" id="UP000334990"/>
    </source>
</evidence>
<protein>
    <submittedName>
        <fullName evidence="1">Uncharacterized protein</fullName>
    </submittedName>
</protein>
<reference evidence="1 2" key="1">
    <citation type="submission" date="2019-10" db="EMBL/GenBank/DDBJ databases">
        <title>Whole genome shotgun sequence of Acrocarpospora corrugata NBRC 13972.</title>
        <authorList>
            <person name="Ichikawa N."/>
            <person name="Kimura A."/>
            <person name="Kitahashi Y."/>
            <person name="Komaki H."/>
            <person name="Oguchi A."/>
        </authorList>
    </citation>
    <scope>NUCLEOTIDE SEQUENCE [LARGE SCALE GENOMIC DNA]</scope>
    <source>
        <strain evidence="1 2">NBRC 13972</strain>
    </source>
</reference>
<gene>
    <name evidence="1" type="ORF">Acor_47190</name>
</gene>
<proteinExistence type="predicted"/>
<comment type="caution">
    <text evidence="1">The sequence shown here is derived from an EMBL/GenBank/DDBJ whole genome shotgun (WGS) entry which is preliminary data.</text>
</comment>
<name>A0A5M3W5V8_9ACTN</name>
<dbReference type="Proteomes" id="UP000334990">
    <property type="component" value="Unassembled WGS sequence"/>
</dbReference>
<sequence length="332" mass="35877">MDVALAGERARAFDGERRRRIEERRRREEDRRRARAAEHASRLAAERERLSDRLIVLARRTDALAGLRVTGTAEDERQGVLRTLAVLGTRLARVANQADADGVHLDLVAAARRLEAVRAGLAAVLAEDERVAALDLVHTRLDEWDDRVALDPDGAQAVADQLAAVRAGVADTRTFRFGYARLNDLVGEHLTQVARRTALLAEARDSAQEAADSLAAILTEADALAVELPGRADAQEIRDLLAAHLAAGRFREAAHGAVRLAGSAPSLEKALEEHLDHRELTRHITEAAAGAGLPVVEVVPEARAARLAYLGDLTAEMLSALRAQDVEPGSPQ</sequence>
<dbReference type="AlphaFoldDB" id="A0A5M3W5V8"/>